<gene>
    <name evidence="2" type="ORF">HMPREF1120_01781</name>
</gene>
<dbReference type="GeneID" id="20306420"/>
<keyword evidence="3" id="KW-1185">Reference proteome</keyword>
<evidence type="ECO:0000256" key="1">
    <source>
        <dbReference type="SAM" id="MobiDB-lite"/>
    </source>
</evidence>
<name>H6BPJ0_EXODN</name>
<proteinExistence type="predicted"/>
<dbReference type="HOGENOM" id="CLU_741916_0_0_1"/>
<dbReference type="InParanoid" id="H6BPJ0"/>
<dbReference type="Proteomes" id="UP000007304">
    <property type="component" value="Unassembled WGS sequence"/>
</dbReference>
<feature type="region of interest" description="Disordered" evidence="1">
    <location>
        <begin position="192"/>
        <end position="215"/>
    </location>
</feature>
<feature type="region of interest" description="Disordered" evidence="1">
    <location>
        <begin position="342"/>
        <end position="373"/>
    </location>
</feature>
<evidence type="ECO:0000313" key="3">
    <source>
        <dbReference type="Proteomes" id="UP000007304"/>
    </source>
</evidence>
<reference evidence="2" key="1">
    <citation type="submission" date="2011-07" db="EMBL/GenBank/DDBJ databases">
        <title>The Genome Sequence of Exophiala (Wangiella) dermatitidis NIH/UT8656.</title>
        <authorList>
            <consortium name="The Broad Institute Genome Sequencing Platform"/>
            <person name="Cuomo C."/>
            <person name="Wang Z."/>
            <person name="Hunicke-Smith S."/>
            <person name="Szanislo P.J."/>
            <person name="Earl A."/>
            <person name="Young S.K."/>
            <person name="Zeng Q."/>
            <person name="Gargeya S."/>
            <person name="Fitzgerald M."/>
            <person name="Haas B."/>
            <person name="Abouelleil A."/>
            <person name="Alvarado L."/>
            <person name="Arachchi H.M."/>
            <person name="Berlin A."/>
            <person name="Brown A."/>
            <person name="Chapman S.B."/>
            <person name="Chen Z."/>
            <person name="Dunbar C."/>
            <person name="Freedman E."/>
            <person name="Gearin G."/>
            <person name="Gellesch M."/>
            <person name="Goldberg J."/>
            <person name="Griggs A."/>
            <person name="Gujja S."/>
            <person name="Heiman D."/>
            <person name="Howarth C."/>
            <person name="Larson L."/>
            <person name="Lui A."/>
            <person name="MacDonald P.J.P."/>
            <person name="Montmayeur A."/>
            <person name="Murphy C."/>
            <person name="Neiman D."/>
            <person name="Pearson M."/>
            <person name="Priest M."/>
            <person name="Roberts A."/>
            <person name="Saif S."/>
            <person name="Shea T."/>
            <person name="Shenoy N."/>
            <person name="Sisk P."/>
            <person name="Stolte C."/>
            <person name="Sykes S."/>
            <person name="Wortman J."/>
            <person name="Nusbaum C."/>
            <person name="Birren B."/>
        </authorList>
    </citation>
    <scope>NUCLEOTIDE SEQUENCE</scope>
    <source>
        <strain evidence="2">NIH/UT8656</strain>
    </source>
</reference>
<dbReference type="EMBL" id="JH226131">
    <property type="protein sequence ID" value="EHY53592.1"/>
    <property type="molecule type" value="Genomic_DNA"/>
</dbReference>
<dbReference type="RefSeq" id="XP_009154053.1">
    <property type="nucleotide sequence ID" value="XM_009155805.1"/>
</dbReference>
<evidence type="ECO:0000313" key="2">
    <source>
        <dbReference type="EMBL" id="EHY53592.1"/>
    </source>
</evidence>
<accession>H6BPJ0</accession>
<dbReference type="AlphaFoldDB" id="H6BPJ0"/>
<organism evidence="2 3">
    <name type="scientific">Exophiala dermatitidis (strain ATCC 34100 / CBS 525.76 / NIH/UT8656)</name>
    <name type="common">Black yeast</name>
    <name type="synonym">Wangiella dermatitidis</name>
    <dbReference type="NCBI Taxonomy" id="858893"/>
    <lineage>
        <taxon>Eukaryota</taxon>
        <taxon>Fungi</taxon>
        <taxon>Dikarya</taxon>
        <taxon>Ascomycota</taxon>
        <taxon>Pezizomycotina</taxon>
        <taxon>Eurotiomycetes</taxon>
        <taxon>Chaetothyriomycetidae</taxon>
        <taxon>Chaetothyriales</taxon>
        <taxon>Herpotrichiellaceae</taxon>
        <taxon>Exophiala</taxon>
    </lineage>
</organism>
<protein>
    <submittedName>
        <fullName evidence="2">Uncharacterized protein</fullName>
    </submittedName>
</protein>
<dbReference type="VEuPathDB" id="FungiDB:HMPREF1120_01781"/>
<sequence>MAMTLAIAQESQQDILQNSEMDLEVEVTVKLKMKLKSTATVRNTPENILEASFSLDHAGEPEDVTVVDVVVTDKDSGVPATGFFSVGDSVAGMSLGRHVTESVLDIFEHAGTATSNRYPLRSQHSNLNKENEYALTSAAAQTTVGLPPKLPKAAEPIAFKLRSRNVPMNPVTPRTGRGISKRGLKKAAKRAARKCETTLPPKPTPKSAKDHDDVPVEKIQRREQKRCAVRFENHPKFVKMAESDGITAALEHFGANAERKTKNRLDKASKRRWQNIQTGEGGSEQGVITDEAKMDDITKGGKGRNGEENALPALSFYPAISPTDDADMRWVVLLVSSQPADSVLDLPQVKSTTKSHDLRSHRKYTRKGRTEAN</sequence>